<protein>
    <submittedName>
        <fullName evidence="1">Uncharacterized protein</fullName>
    </submittedName>
</protein>
<dbReference type="EMBL" id="OGUU01000045">
    <property type="protein sequence ID" value="SPC25525.1"/>
    <property type="molecule type" value="Genomic_DNA"/>
</dbReference>
<organism evidence="1 2">
    <name type="scientific">Cupriavidus taiwanensis</name>
    <dbReference type="NCBI Taxonomy" id="164546"/>
    <lineage>
        <taxon>Bacteria</taxon>
        <taxon>Pseudomonadati</taxon>
        <taxon>Pseudomonadota</taxon>
        <taxon>Betaproteobacteria</taxon>
        <taxon>Burkholderiales</taxon>
        <taxon>Burkholderiaceae</taxon>
        <taxon>Cupriavidus</taxon>
    </lineage>
</organism>
<accession>A0A7Z7JFB1</accession>
<name>A0A7Z7JFB1_9BURK</name>
<evidence type="ECO:0000313" key="1">
    <source>
        <dbReference type="EMBL" id="SPC25525.1"/>
    </source>
</evidence>
<dbReference type="AlphaFoldDB" id="A0A7Z7JFB1"/>
<evidence type="ECO:0000313" key="2">
    <source>
        <dbReference type="Proteomes" id="UP000257139"/>
    </source>
</evidence>
<reference evidence="1 2" key="1">
    <citation type="submission" date="2018-01" db="EMBL/GenBank/DDBJ databases">
        <authorList>
            <person name="Clerissi C."/>
        </authorList>
    </citation>
    <scope>NUCLEOTIDE SEQUENCE [LARGE SCALE GENOMIC DNA]</scope>
    <source>
        <strain evidence="1">Cupriavidus taiwanensis STM 6021</strain>
    </source>
</reference>
<sequence length="82" mass="8823">MPSGIENGSLQSSQIRLTLLLGLFKKERPALIPLGSNSSVPYQELLGLSAEEEYQSIALSGTPHFIKASFEFQVGGIVAGFR</sequence>
<comment type="caution">
    <text evidence="1">The sequence shown here is derived from an EMBL/GenBank/DDBJ whole genome shotgun (WGS) entry which is preliminary data.</text>
</comment>
<dbReference type="Proteomes" id="UP000257139">
    <property type="component" value="Unassembled WGS sequence"/>
</dbReference>
<proteinExistence type="predicted"/>
<gene>
    <name evidence="1" type="ORF">CBM2594_U10026</name>
</gene>